<dbReference type="CDD" id="cd01086">
    <property type="entry name" value="MetAP1"/>
    <property type="match status" value="1"/>
</dbReference>
<evidence type="ECO:0000256" key="4">
    <source>
        <dbReference type="ARBA" id="ARBA00022723"/>
    </source>
</evidence>
<gene>
    <name evidence="6 9" type="primary">map</name>
    <name evidence="9" type="ORF">COT24_04290</name>
</gene>
<keyword evidence="4 6" id="KW-0479">Metal-binding</keyword>
<feature type="domain" description="Peptidase M24" evidence="8">
    <location>
        <begin position="13"/>
        <end position="246"/>
    </location>
</feature>
<dbReference type="HAMAP" id="MF_01974">
    <property type="entry name" value="MetAP_1"/>
    <property type="match status" value="1"/>
</dbReference>
<feature type="binding site" evidence="6">
    <location>
        <position position="182"/>
    </location>
    <ligand>
        <name>substrate</name>
    </ligand>
</feature>
<dbReference type="NCBIfam" id="TIGR00500">
    <property type="entry name" value="met_pdase_I"/>
    <property type="match status" value="1"/>
</dbReference>
<reference evidence="9 10" key="1">
    <citation type="submission" date="2017-09" db="EMBL/GenBank/DDBJ databases">
        <title>Depth-based differentiation of microbial function through sediment-hosted aquifers and enrichment of novel symbionts in the deep terrestrial subsurface.</title>
        <authorList>
            <person name="Probst A.J."/>
            <person name="Ladd B."/>
            <person name="Jarett J.K."/>
            <person name="Geller-Mcgrath D.E."/>
            <person name="Sieber C.M."/>
            <person name="Emerson J.B."/>
            <person name="Anantharaman K."/>
            <person name="Thomas B.C."/>
            <person name="Malmstrom R."/>
            <person name="Stieglmeier M."/>
            <person name="Klingl A."/>
            <person name="Woyke T."/>
            <person name="Ryan C.M."/>
            <person name="Banfield J.F."/>
        </authorList>
    </citation>
    <scope>NUCLEOTIDE SEQUENCE [LARGE SCALE GENOMIC DNA]</scope>
    <source>
        <strain evidence="9">CG08_land_8_20_14_0_20_40_16</strain>
    </source>
</reference>
<dbReference type="Proteomes" id="UP000231542">
    <property type="component" value="Unassembled WGS sequence"/>
</dbReference>
<keyword evidence="2 6" id="KW-0031">Aminopeptidase</keyword>
<dbReference type="EMBL" id="PEXU01000049">
    <property type="protein sequence ID" value="PIS42254.1"/>
    <property type="molecule type" value="Genomic_DNA"/>
</dbReference>
<name>A0A2H0YUT9_9BACT</name>
<dbReference type="GO" id="GO:0046872">
    <property type="term" value="F:metal ion binding"/>
    <property type="evidence" value="ECO:0007669"/>
    <property type="project" value="UniProtKB-UniRule"/>
</dbReference>
<dbReference type="PRINTS" id="PR00599">
    <property type="entry name" value="MAPEPTIDASE"/>
</dbReference>
<evidence type="ECO:0000256" key="3">
    <source>
        <dbReference type="ARBA" id="ARBA00022670"/>
    </source>
</evidence>
<evidence type="ECO:0000259" key="8">
    <source>
        <dbReference type="Pfam" id="PF00557"/>
    </source>
</evidence>
<dbReference type="Gene3D" id="3.90.230.10">
    <property type="entry name" value="Creatinase/methionine aminopeptidase superfamily"/>
    <property type="match status" value="1"/>
</dbReference>
<comment type="catalytic activity">
    <reaction evidence="6 7">
        <text>Release of N-terminal amino acids, preferentially methionine, from peptides and arylamides.</text>
        <dbReference type="EC" id="3.4.11.18"/>
    </reaction>
</comment>
<dbReference type="PANTHER" id="PTHR43330:SF27">
    <property type="entry name" value="METHIONINE AMINOPEPTIDASE"/>
    <property type="match status" value="1"/>
</dbReference>
<keyword evidence="3 6" id="KW-0645">Protease</keyword>
<feature type="binding site" evidence="6">
    <location>
        <position position="112"/>
    </location>
    <ligand>
        <name>a divalent metal cation</name>
        <dbReference type="ChEBI" id="CHEBI:60240"/>
        <label>2</label>
        <note>catalytic</note>
    </ligand>
</feature>
<evidence type="ECO:0000256" key="6">
    <source>
        <dbReference type="HAMAP-Rule" id="MF_01974"/>
    </source>
</evidence>
<dbReference type="InterPro" id="IPR002467">
    <property type="entry name" value="Pept_M24A_MAP1"/>
</dbReference>
<dbReference type="InterPro" id="IPR000994">
    <property type="entry name" value="Pept_M24"/>
</dbReference>
<proteinExistence type="inferred from homology"/>
<feature type="binding site" evidence="6">
    <location>
        <position position="208"/>
    </location>
    <ligand>
        <name>a divalent metal cation</name>
        <dbReference type="ChEBI" id="CHEBI:60240"/>
        <label>2</label>
        <note>catalytic</note>
    </ligand>
</feature>
<dbReference type="GO" id="GO:0005829">
    <property type="term" value="C:cytosol"/>
    <property type="evidence" value="ECO:0007669"/>
    <property type="project" value="TreeGrafter"/>
</dbReference>
<keyword evidence="5 6" id="KW-0378">Hydrolase</keyword>
<dbReference type="GO" id="GO:0006508">
    <property type="term" value="P:proteolysis"/>
    <property type="evidence" value="ECO:0007669"/>
    <property type="project" value="UniProtKB-KW"/>
</dbReference>
<evidence type="ECO:0000256" key="5">
    <source>
        <dbReference type="ARBA" id="ARBA00022801"/>
    </source>
</evidence>
<evidence type="ECO:0000313" key="10">
    <source>
        <dbReference type="Proteomes" id="UP000231542"/>
    </source>
</evidence>
<organism evidence="9 10">
    <name type="scientific">Candidatus Kerfeldbacteria bacterium CG08_land_8_20_14_0_20_40_16</name>
    <dbReference type="NCBI Taxonomy" id="2014244"/>
    <lineage>
        <taxon>Bacteria</taxon>
        <taxon>Candidatus Kerfeldiibacteriota</taxon>
    </lineage>
</organism>
<feature type="binding site" evidence="6">
    <location>
        <position position="101"/>
    </location>
    <ligand>
        <name>a divalent metal cation</name>
        <dbReference type="ChEBI" id="CHEBI:60240"/>
        <label>1</label>
    </ligand>
</feature>
<evidence type="ECO:0000313" key="9">
    <source>
        <dbReference type="EMBL" id="PIS42254.1"/>
    </source>
</evidence>
<dbReference type="InterPro" id="IPR036005">
    <property type="entry name" value="Creatinase/aminopeptidase-like"/>
</dbReference>
<comment type="similarity">
    <text evidence="6">Belongs to the peptidase M24A family. Methionine aminopeptidase type 1 subfamily.</text>
</comment>
<sequence>MITIKNQREIKVMQEGGKILATVLKKVVNAAKPGISTKELDLLAEKLIRQLGGEPAFLGYQSHSEDNPYPASICTSLNEEVVHTIPSANRILKKGDIIGIDAGVRYKGFCTDMARTVGIGRISSEKEKLIQVTRKALSIGIKKVKEGGYTGDIGAAIQKYVAKQGFSVVTQLVGHGIGKNVHEEPRIPNFGEPHTGTELKEGMTIAIEPMVNLGGSEVETAPDGWKIITKDNSVSAHFEHTVAVTKNGCEILTPL</sequence>
<comment type="subunit">
    <text evidence="6">Monomer.</text>
</comment>
<feature type="binding site" evidence="6">
    <location>
        <position position="239"/>
    </location>
    <ligand>
        <name>a divalent metal cation</name>
        <dbReference type="ChEBI" id="CHEBI:60240"/>
        <label>2</label>
        <note>catalytic</note>
    </ligand>
</feature>
<dbReference type="SUPFAM" id="SSF55920">
    <property type="entry name" value="Creatinase/aminopeptidase"/>
    <property type="match status" value="1"/>
</dbReference>
<protein>
    <recommendedName>
        <fullName evidence="6 7">Methionine aminopeptidase</fullName>
        <shortName evidence="6">MAP</shortName>
        <shortName evidence="6">MetAP</shortName>
        <ecNumber evidence="6 7">3.4.11.18</ecNumber>
    </recommendedName>
    <alternativeName>
        <fullName evidence="6">Peptidase M</fullName>
    </alternativeName>
</protein>
<feature type="binding site" evidence="6">
    <location>
        <position position="239"/>
    </location>
    <ligand>
        <name>a divalent metal cation</name>
        <dbReference type="ChEBI" id="CHEBI:60240"/>
        <label>1</label>
    </ligand>
</feature>
<evidence type="ECO:0000256" key="2">
    <source>
        <dbReference type="ARBA" id="ARBA00022438"/>
    </source>
</evidence>
<comment type="function">
    <text evidence="1 6">Removes the N-terminal methionine from nascent proteins. The N-terminal methionine is often cleaved when the second residue in the primary sequence is small and uncharged (Met-Ala-, Cys, Gly, Pro, Ser, Thr, or Val). Requires deformylation of the N(alpha)-formylated initiator methionine before it can be hydrolyzed.</text>
</comment>
<accession>A0A2H0YUT9</accession>
<dbReference type="EC" id="3.4.11.18" evidence="6 7"/>
<dbReference type="PANTHER" id="PTHR43330">
    <property type="entry name" value="METHIONINE AMINOPEPTIDASE"/>
    <property type="match status" value="1"/>
</dbReference>
<dbReference type="GO" id="GO:0070006">
    <property type="term" value="F:metalloaminopeptidase activity"/>
    <property type="evidence" value="ECO:0007669"/>
    <property type="project" value="UniProtKB-UniRule"/>
</dbReference>
<feature type="binding site" evidence="6">
    <location>
        <position position="175"/>
    </location>
    <ligand>
        <name>a divalent metal cation</name>
        <dbReference type="ChEBI" id="CHEBI:60240"/>
        <label>2</label>
        <note>catalytic</note>
    </ligand>
</feature>
<feature type="binding site" evidence="6">
    <location>
        <position position="83"/>
    </location>
    <ligand>
        <name>substrate</name>
    </ligand>
</feature>
<dbReference type="AlphaFoldDB" id="A0A2H0YUT9"/>
<evidence type="ECO:0000256" key="7">
    <source>
        <dbReference type="RuleBase" id="RU003653"/>
    </source>
</evidence>
<dbReference type="GO" id="GO:0004239">
    <property type="term" value="F:initiator methionyl aminopeptidase activity"/>
    <property type="evidence" value="ECO:0007669"/>
    <property type="project" value="UniProtKB-UniRule"/>
</dbReference>
<comment type="cofactor">
    <cofactor evidence="6">
        <name>Co(2+)</name>
        <dbReference type="ChEBI" id="CHEBI:48828"/>
    </cofactor>
    <cofactor evidence="6">
        <name>Zn(2+)</name>
        <dbReference type="ChEBI" id="CHEBI:29105"/>
    </cofactor>
    <cofactor evidence="6">
        <name>Mn(2+)</name>
        <dbReference type="ChEBI" id="CHEBI:29035"/>
    </cofactor>
    <cofactor evidence="6">
        <name>Fe(2+)</name>
        <dbReference type="ChEBI" id="CHEBI:29033"/>
    </cofactor>
    <text evidence="6">Binds 2 divalent metal cations per subunit. Has a high-affinity and a low affinity metal-binding site. The true nature of the physiological cofactor is under debate. The enzyme is active with cobalt, zinc, manganese or divalent iron ions. Most likely, methionine aminopeptidases function as mononuclear Fe(2+)-metalloproteases under physiological conditions, and the catalytically relevant metal-binding site has been assigned to the histidine-containing high-affinity site.</text>
</comment>
<dbReference type="InterPro" id="IPR001714">
    <property type="entry name" value="Pept_M24_MAP"/>
</dbReference>
<comment type="caution">
    <text evidence="9">The sequence shown here is derived from an EMBL/GenBank/DDBJ whole genome shotgun (WGS) entry which is preliminary data.</text>
</comment>
<dbReference type="Pfam" id="PF00557">
    <property type="entry name" value="Peptidase_M24"/>
    <property type="match status" value="1"/>
</dbReference>
<evidence type="ECO:0000256" key="1">
    <source>
        <dbReference type="ARBA" id="ARBA00002521"/>
    </source>
</evidence>
<feature type="binding site" evidence="6">
    <location>
        <position position="112"/>
    </location>
    <ligand>
        <name>a divalent metal cation</name>
        <dbReference type="ChEBI" id="CHEBI:60240"/>
        <label>1</label>
    </ligand>
</feature>